<keyword evidence="2" id="KW-1185">Reference proteome</keyword>
<gene>
    <name evidence="1" type="ORF">EDD29_6544</name>
</gene>
<protein>
    <submittedName>
        <fullName evidence="1">Uncharacterized protein</fullName>
    </submittedName>
</protein>
<accession>A0A3N1D5T2</accession>
<sequence length="288" mass="30460">MNVGGPVAAARTVRGAAARREADGFHRTPVPDPGGDFILHAVSEPYAVGARGHGPLVLVWNGTAWTTEALPPLDAALHGAVLTAVDGTVAAGGAFDRLRLAEVPLLLRRGPSGWHDDDPPELGFPYVLTGVRGPWAVGHGFPANVVLRHDGAVWKPVEVPGRPAKLLTLAVTGENLLAAGARDREGLILHHDGRTWREWHTRTGPVTALACWRGTAYAAAGDALLHWTGRKWAREQAPLRVNALAPDRTGVQCAGADGVAVFDGRRWTSTPLPGTWLGADPDWLVGTS</sequence>
<dbReference type="AlphaFoldDB" id="A0A3N1D5T2"/>
<comment type="caution">
    <text evidence="1">The sequence shown here is derived from an EMBL/GenBank/DDBJ whole genome shotgun (WGS) entry which is preliminary data.</text>
</comment>
<evidence type="ECO:0000313" key="1">
    <source>
        <dbReference type="EMBL" id="ROO88860.1"/>
    </source>
</evidence>
<dbReference type="RefSeq" id="WP_123668045.1">
    <property type="nucleotide sequence ID" value="NZ_RJKE01000001.1"/>
</dbReference>
<name>A0A3N1D5T2_9ACTN</name>
<dbReference type="Proteomes" id="UP000272400">
    <property type="component" value="Unassembled WGS sequence"/>
</dbReference>
<evidence type="ECO:0000313" key="2">
    <source>
        <dbReference type="Proteomes" id="UP000272400"/>
    </source>
</evidence>
<dbReference type="EMBL" id="RJKE01000001">
    <property type="protein sequence ID" value="ROO88860.1"/>
    <property type="molecule type" value="Genomic_DNA"/>
</dbReference>
<reference evidence="1 2" key="1">
    <citation type="submission" date="2018-11" db="EMBL/GenBank/DDBJ databases">
        <title>Sequencing the genomes of 1000 actinobacteria strains.</title>
        <authorList>
            <person name="Klenk H.-P."/>
        </authorList>
    </citation>
    <scope>NUCLEOTIDE SEQUENCE [LARGE SCALE GENOMIC DNA]</scope>
    <source>
        <strain evidence="1 2">DSM 44254</strain>
    </source>
</reference>
<dbReference type="OrthoDB" id="3454650at2"/>
<proteinExistence type="predicted"/>
<organism evidence="1 2">
    <name type="scientific">Actinocorallia herbida</name>
    <dbReference type="NCBI Taxonomy" id="58109"/>
    <lineage>
        <taxon>Bacteria</taxon>
        <taxon>Bacillati</taxon>
        <taxon>Actinomycetota</taxon>
        <taxon>Actinomycetes</taxon>
        <taxon>Streptosporangiales</taxon>
        <taxon>Thermomonosporaceae</taxon>
        <taxon>Actinocorallia</taxon>
    </lineage>
</organism>